<accession>A0AAW0WIZ9</accession>
<dbReference type="Proteomes" id="UP001445076">
    <property type="component" value="Unassembled WGS sequence"/>
</dbReference>
<dbReference type="AlphaFoldDB" id="A0AAW0WIZ9"/>
<reference evidence="2 3" key="1">
    <citation type="journal article" date="2024" name="BMC Genomics">
        <title>Genome assembly of redclaw crayfish (Cherax quadricarinatus) provides insights into its immune adaptation and hypoxia tolerance.</title>
        <authorList>
            <person name="Liu Z."/>
            <person name="Zheng J."/>
            <person name="Li H."/>
            <person name="Fang K."/>
            <person name="Wang S."/>
            <person name="He J."/>
            <person name="Zhou D."/>
            <person name="Weng S."/>
            <person name="Chi M."/>
            <person name="Gu Z."/>
            <person name="He J."/>
            <person name="Li F."/>
            <person name="Wang M."/>
        </authorList>
    </citation>
    <scope>NUCLEOTIDE SEQUENCE [LARGE SCALE GENOMIC DNA]</scope>
    <source>
        <strain evidence="2">ZL_2023a</strain>
    </source>
</reference>
<feature type="compositionally biased region" description="Basic and acidic residues" evidence="1">
    <location>
        <begin position="401"/>
        <end position="424"/>
    </location>
</feature>
<feature type="compositionally biased region" description="Basic and acidic residues" evidence="1">
    <location>
        <begin position="317"/>
        <end position="335"/>
    </location>
</feature>
<keyword evidence="3" id="KW-1185">Reference proteome</keyword>
<feature type="compositionally biased region" description="Basic residues" evidence="1">
    <location>
        <begin position="81"/>
        <end position="90"/>
    </location>
</feature>
<proteinExistence type="predicted"/>
<feature type="compositionally biased region" description="Basic residues" evidence="1">
    <location>
        <begin position="266"/>
        <end position="275"/>
    </location>
</feature>
<sequence>MKKLKEIEVPLEAFFLGKWNLDRDLPQIPATQLHMPRLRSDNIKDTVGNRHNAYCVPSNYVIDRAKRTDIIFKIVTPDKSKKKQSRGCKRKVNETQNNKEQARERVDLPAMIVNQGSCLRAHNNDKEDVILSRPPKRRAAVQASLILKDIVTPQAKNKTRSKILSLENEALREEKLPQKDQEKINRCRGKENKVNINKQEKNEIKQHVSKKLTKGAQEKADKVSEKHNESEKDKITVCRTRSKRGRKPLIIVLDSGDSDDDDDRSKPRKEKKKTFKSQNIAERKDNKKSTPPKKNDKKKVPEKGIKESCNVNVQKWTENKIERGKATIAEDDKIVVQRTRSQRKRKPLVLDNNNSDEDSVIICMSDRNDDSPGNSDESWVLKSRSNNNVICRRKPRKKKRNSESTNKEEKIDSKKKTVPKEKNVQKQVTKVNSNVTSQKHTKNKTKKAKSTKALQNNKTADRQASKVNGKEITKENPKLEDIEVTAKRGTLKYLLQREEYLKAKAKEIEAEDDFFDGDEIFKKKKNKLSNLLVASSHDDTLIIKTPQNKGKKIPDTIITPRTELMGRLAAVTPSTEPFTPSTSFPASISKPAHRKAALEVMFHQQHHNMRKPRGIRKALHDSMISTSSALDKKKNLPLLE</sequence>
<feature type="compositionally biased region" description="Polar residues" evidence="1">
    <location>
        <begin position="425"/>
        <end position="435"/>
    </location>
</feature>
<gene>
    <name evidence="2" type="ORF">OTU49_009772</name>
</gene>
<feature type="region of interest" description="Disordered" evidence="1">
    <location>
        <begin position="81"/>
        <end position="102"/>
    </location>
</feature>
<feature type="compositionally biased region" description="Basic residues" evidence="1">
    <location>
        <begin position="391"/>
        <end position="400"/>
    </location>
</feature>
<feature type="region of interest" description="Disordered" evidence="1">
    <location>
        <begin position="175"/>
        <end position="467"/>
    </location>
</feature>
<comment type="caution">
    <text evidence="2">The sequence shown here is derived from an EMBL/GenBank/DDBJ whole genome shotgun (WGS) entry which is preliminary data.</text>
</comment>
<evidence type="ECO:0000256" key="1">
    <source>
        <dbReference type="SAM" id="MobiDB-lite"/>
    </source>
</evidence>
<dbReference type="EMBL" id="JARKIK010000076">
    <property type="protein sequence ID" value="KAK8727231.1"/>
    <property type="molecule type" value="Genomic_DNA"/>
</dbReference>
<evidence type="ECO:0000313" key="2">
    <source>
        <dbReference type="EMBL" id="KAK8727231.1"/>
    </source>
</evidence>
<organism evidence="2 3">
    <name type="scientific">Cherax quadricarinatus</name>
    <name type="common">Australian red claw crayfish</name>
    <dbReference type="NCBI Taxonomy" id="27406"/>
    <lineage>
        <taxon>Eukaryota</taxon>
        <taxon>Metazoa</taxon>
        <taxon>Ecdysozoa</taxon>
        <taxon>Arthropoda</taxon>
        <taxon>Crustacea</taxon>
        <taxon>Multicrustacea</taxon>
        <taxon>Malacostraca</taxon>
        <taxon>Eumalacostraca</taxon>
        <taxon>Eucarida</taxon>
        <taxon>Decapoda</taxon>
        <taxon>Pleocyemata</taxon>
        <taxon>Astacidea</taxon>
        <taxon>Parastacoidea</taxon>
        <taxon>Parastacidae</taxon>
        <taxon>Cherax</taxon>
    </lineage>
</organism>
<evidence type="ECO:0000313" key="3">
    <source>
        <dbReference type="Proteomes" id="UP001445076"/>
    </source>
</evidence>
<protein>
    <submittedName>
        <fullName evidence="2">Uncharacterized protein</fullName>
    </submittedName>
</protein>
<feature type="compositionally biased region" description="Polar residues" evidence="1">
    <location>
        <begin position="371"/>
        <end position="389"/>
    </location>
</feature>
<feature type="compositionally biased region" description="Basic and acidic residues" evidence="1">
    <location>
        <begin position="216"/>
        <end position="236"/>
    </location>
</feature>
<feature type="non-terminal residue" evidence="2">
    <location>
        <position position="640"/>
    </location>
</feature>
<feature type="compositionally biased region" description="Basic and acidic residues" evidence="1">
    <location>
        <begin position="175"/>
        <end position="206"/>
    </location>
</feature>
<name>A0AAW0WIZ9_CHEQU</name>
<feature type="compositionally biased region" description="Basic residues" evidence="1">
    <location>
        <begin position="439"/>
        <end position="450"/>
    </location>
</feature>